<name>A0A0K2GHE9_NITMO</name>
<dbReference type="Pfam" id="PF25967">
    <property type="entry name" value="RND-MFP_C"/>
    <property type="match status" value="1"/>
</dbReference>
<protein>
    <submittedName>
        <fullName evidence="9">RND-type efflux transporter, membrane-fusion protein</fullName>
    </submittedName>
</protein>
<dbReference type="NCBIfam" id="TIGR01730">
    <property type="entry name" value="RND_mfp"/>
    <property type="match status" value="1"/>
</dbReference>
<dbReference type="GO" id="GO:0015562">
    <property type="term" value="F:efflux transmembrane transporter activity"/>
    <property type="evidence" value="ECO:0007669"/>
    <property type="project" value="TreeGrafter"/>
</dbReference>
<dbReference type="STRING" id="42253.NITMOv2_3977"/>
<sequence>MVQRRSNRTGLPWLVAVTVLLLTAGCGSKEEPATPPVSAAPQTGIQAAVMEIKASEVPIRVEVTGQVAAVYQAVLSSRVQGTIDKLWVREGAQVAKGQKLIELDNRDLEAELARAAAEVDNARAHLDRMSTLYKQDAVSKQEMENATRGFKVAEAARKAVLAQLSYTIVKAPFDGVITEKKVEEGELASPGQPLLKMEDPSRLRLEATVAEGDLKAVSRGDKIPVTIDALGGQVLSGVVSQILPAGDPQTHTFTVKVDLPRTPGLKTGMFGRLQLDKGTSRTIVLPSSAVVERGELTSVFVVGSDRIARLRWVKTGRRLDGRIEILSGLNEGERVLTDAVRGADGAVVQVVNGQ</sequence>
<evidence type="ECO:0000256" key="1">
    <source>
        <dbReference type="ARBA" id="ARBA00004196"/>
    </source>
</evidence>
<dbReference type="EMBL" id="CP011801">
    <property type="protein sequence ID" value="ALA60361.1"/>
    <property type="molecule type" value="Genomic_DNA"/>
</dbReference>
<dbReference type="SUPFAM" id="SSF111369">
    <property type="entry name" value="HlyD-like secretion proteins"/>
    <property type="match status" value="1"/>
</dbReference>
<evidence type="ECO:0000259" key="6">
    <source>
        <dbReference type="Pfam" id="PF25917"/>
    </source>
</evidence>
<dbReference type="InterPro" id="IPR058792">
    <property type="entry name" value="Beta-barrel_RND_2"/>
</dbReference>
<organism evidence="9 10">
    <name type="scientific">Nitrospira moscoviensis</name>
    <dbReference type="NCBI Taxonomy" id="42253"/>
    <lineage>
        <taxon>Bacteria</taxon>
        <taxon>Pseudomonadati</taxon>
        <taxon>Nitrospirota</taxon>
        <taxon>Nitrospiria</taxon>
        <taxon>Nitrospirales</taxon>
        <taxon>Nitrospiraceae</taxon>
        <taxon>Nitrospira</taxon>
    </lineage>
</organism>
<reference evidence="9 10" key="1">
    <citation type="journal article" date="2015" name="Proc. Natl. Acad. Sci. U.S.A.">
        <title>Expanded metabolic versatility of ubiquitous nitrite-oxidizing bacteria from the genus Nitrospira.</title>
        <authorList>
            <person name="Koch H."/>
            <person name="Lucker S."/>
            <person name="Albertsen M."/>
            <person name="Kitzinger K."/>
            <person name="Herbold C."/>
            <person name="Spieck E."/>
            <person name="Nielsen P.H."/>
            <person name="Wagner M."/>
            <person name="Daims H."/>
        </authorList>
    </citation>
    <scope>NUCLEOTIDE SEQUENCE [LARGE SCALE GENOMIC DNA]</scope>
    <source>
        <strain evidence="9 10">NSP M-1</strain>
    </source>
</reference>
<evidence type="ECO:0000313" key="9">
    <source>
        <dbReference type="EMBL" id="ALA60361.1"/>
    </source>
</evidence>
<evidence type="ECO:0000256" key="4">
    <source>
        <dbReference type="SAM" id="Coils"/>
    </source>
</evidence>
<dbReference type="PANTHER" id="PTHR30469:SF38">
    <property type="entry name" value="HLYD FAMILY SECRETION PROTEIN"/>
    <property type="match status" value="1"/>
</dbReference>
<keyword evidence="3" id="KW-0813">Transport</keyword>
<accession>A0A0K2GHE9</accession>
<dbReference type="Gene3D" id="2.40.50.100">
    <property type="match status" value="1"/>
</dbReference>
<dbReference type="Pfam" id="PF25876">
    <property type="entry name" value="HH_MFP_RND"/>
    <property type="match status" value="1"/>
</dbReference>
<keyword evidence="4" id="KW-0175">Coiled coil</keyword>
<evidence type="ECO:0000259" key="8">
    <source>
        <dbReference type="Pfam" id="PF25967"/>
    </source>
</evidence>
<comment type="similarity">
    <text evidence="2">Belongs to the membrane fusion protein (MFP) (TC 8.A.1) family.</text>
</comment>
<evidence type="ECO:0000259" key="5">
    <source>
        <dbReference type="Pfam" id="PF25876"/>
    </source>
</evidence>
<dbReference type="OrthoDB" id="9777308at2"/>
<dbReference type="AlphaFoldDB" id="A0A0K2GHE9"/>
<gene>
    <name evidence="9" type="ORF">NITMOv2_3977</name>
</gene>
<dbReference type="GO" id="GO:1990281">
    <property type="term" value="C:efflux pump complex"/>
    <property type="evidence" value="ECO:0007669"/>
    <property type="project" value="TreeGrafter"/>
</dbReference>
<evidence type="ECO:0000313" key="10">
    <source>
        <dbReference type="Proteomes" id="UP000069205"/>
    </source>
</evidence>
<comment type="subcellular location">
    <subcellularLocation>
        <location evidence="1">Cell envelope</location>
    </subcellularLocation>
</comment>
<dbReference type="Pfam" id="PF25917">
    <property type="entry name" value="BSH_RND"/>
    <property type="match status" value="1"/>
</dbReference>
<dbReference type="PROSITE" id="PS51257">
    <property type="entry name" value="PROKAR_LIPOPROTEIN"/>
    <property type="match status" value="1"/>
</dbReference>
<feature type="coiled-coil region" evidence="4">
    <location>
        <begin position="98"/>
        <end position="125"/>
    </location>
</feature>
<dbReference type="InterPro" id="IPR006143">
    <property type="entry name" value="RND_pump_MFP"/>
</dbReference>
<dbReference type="PATRIC" id="fig|42253.5.peg.3921"/>
<evidence type="ECO:0000256" key="2">
    <source>
        <dbReference type="ARBA" id="ARBA00009477"/>
    </source>
</evidence>
<feature type="domain" description="CusB-like beta-barrel" evidence="7">
    <location>
        <begin position="205"/>
        <end position="277"/>
    </location>
</feature>
<dbReference type="InterPro" id="IPR058624">
    <property type="entry name" value="MdtA-like_HH"/>
</dbReference>
<keyword evidence="10" id="KW-1185">Reference proteome</keyword>
<dbReference type="Proteomes" id="UP000069205">
    <property type="component" value="Chromosome"/>
</dbReference>
<dbReference type="Gene3D" id="2.40.420.20">
    <property type="match status" value="1"/>
</dbReference>
<feature type="domain" description="Multidrug resistance protein MdtA-like C-terminal permuted SH3" evidence="8">
    <location>
        <begin position="283"/>
        <end position="339"/>
    </location>
</feature>
<feature type="domain" description="Multidrug resistance protein MdtA-like barrel-sandwich hybrid" evidence="6">
    <location>
        <begin position="73"/>
        <end position="193"/>
    </location>
</feature>
<evidence type="ECO:0000256" key="3">
    <source>
        <dbReference type="ARBA" id="ARBA00022448"/>
    </source>
</evidence>
<dbReference type="Gene3D" id="2.40.30.170">
    <property type="match status" value="1"/>
</dbReference>
<dbReference type="Gene3D" id="1.10.287.470">
    <property type="entry name" value="Helix hairpin bin"/>
    <property type="match status" value="1"/>
</dbReference>
<dbReference type="InterPro" id="IPR058625">
    <property type="entry name" value="MdtA-like_BSH"/>
</dbReference>
<feature type="domain" description="Multidrug resistance protein MdtA-like alpha-helical hairpin" evidence="5">
    <location>
        <begin position="106"/>
        <end position="162"/>
    </location>
</feature>
<proteinExistence type="inferred from homology"/>
<evidence type="ECO:0000259" key="7">
    <source>
        <dbReference type="Pfam" id="PF25954"/>
    </source>
</evidence>
<dbReference type="Pfam" id="PF25954">
    <property type="entry name" value="Beta-barrel_RND_2"/>
    <property type="match status" value="1"/>
</dbReference>
<dbReference type="PANTHER" id="PTHR30469">
    <property type="entry name" value="MULTIDRUG RESISTANCE PROTEIN MDTA"/>
    <property type="match status" value="1"/>
</dbReference>
<dbReference type="InterPro" id="IPR058627">
    <property type="entry name" value="MdtA-like_C"/>
</dbReference>
<dbReference type="KEGG" id="nmv:NITMOv2_3977"/>